<evidence type="ECO:0000313" key="3">
    <source>
        <dbReference type="Proteomes" id="UP001341840"/>
    </source>
</evidence>
<feature type="region of interest" description="Disordered" evidence="1">
    <location>
        <begin position="49"/>
        <end position="98"/>
    </location>
</feature>
<comment type="caution">
    <text evidence="2">The sequence shown here is derived from an EMBL/GenBank/DDBJ whole genome shotgun (WGS) entry which is preliminary data.</text>
</comment>
<feature type="compositionally biased region" description="Basic and acidic residues" evidence="1">
    <location>
        <begin position="49"/>
        <end position="75"/>
    </location>
</feature>
<gene>
    <name evidence="2" type="ORF">PIB30_079314</name>
</gene>
<sequence>MNGGGVRRGNPLKFAFIRYKTREEVRRTIEQLDGWIVWGCKVKLTESRYRRNEGKGEKDNNGDKEERKRNGRSGEAETTETQGSKEKTGNGESYRDILLKRKDSSEEAELDVGRGIQTLGNSKIYLQENRAVKEKLNRCLVGETV</sequence>
<proteinExistence type="predicted"/>
<accession>A0ABU6QQS3</accession>
<dbReference type="Proteomes" id="UP001341840">
    <property type="component" value="Unassembled WGS sequence"/>
</dbReference>
<dbReference type="InterPro" id="IPR035979">
    <property type="entry name" value="RBD_domain_sf"/>
</dbReference>
<evidence type="ECO:0000313" key="2">
    <source>
        <dbReference type="EMBL" id="MED6114339.1"/>
    </source>
</evidence>
<protein>
    <recommendedName>
        <fullName evidence="4">RRM domain-containing protein</fullName>
    </recommendedName>
</protein>
<keyword evidence="3" id="KW-1185">Reference proteome</keyword>
<dbReference type="SUPFAM" id="SSF54928">
    <property type="entry name" value="RNA-binding domain, RBD"/>
    <property type="match status" value="1"/>
</dbReference>
<dbReference type="Gene3D" id="3.30.70.330">
    <property type="match status" value="1"/>
</dbReference>
<evidence type="ECO:0008006" key="4">
    <source>
        <dbReference type="Google" id="ProtNLM"/>
    </source>
</evidence>
<evidence type="ECO:0000256" key="1">
    <source>
        <dbReference type="SAM" id="MobiDB-lite"/>
    </source>
</evidence>
<feature type="compositionally biased region" description="Basic and acidic residues" evidence="1">
    <location>
        <begin position="83"/>
        <end position="98"/>
    </location>
</feature>
<organism evidence="2 3">
    <name type="scientific">Stylosanthes scabra</name>
    <dbReference type="NCBI Taxonomy" id="79078"/>
    <lineage>
        <taxon>Eukaryota</taxon>
        <taxon>Viridiplantae</taxon>
        <taxon>Streptophyta</taxon>
        <taxon>Embryophyta</taxon>
        <taxon>Tracheophyta</taxon>
        <taxon>Spermatophyta</taxon>
        <taxon>Magnoliopsida</taxon>
        <taxon>eudicotyledons</taxon>
        <taxon>Gunneridae</taxon>
        <taxon>Pentapetalae</taxon>
        <taxon>rosids</taxon>
        <taxon>fabids</taxon>
        <taxon>Fabales</taxon>
        <taxon>Fabaceae</taxon>
        <taxon>Papilionoideae</taxon>
        <taxon>50 kb inversion clade</taxon>
        <taxon>dalbergioids sensu lato</taxon>
        <taxon>Dalbergieae</taxon>
        <taxon>Pterocarpus clade</taxon>
        <taxon>Stylosanthes</taxon>
    </lineage>
</organism>
<dbReference type="InterPro" id="IPR012677">
    <property type="entry name" value="Nucleotide-bd_a/b_plait_sf"/>
</dbReference>
<reference evidence="2 3" key="1">
    <citation type="journal article" date="2023" name="Plants (Basel)">
        <title>Bridging the Gap: Combining Genomics and Transcriptomics Approaches to Understand Stylosanthes scabra, an Orphan Legume from the Brazilian Caatinga.</title>
        <authorList>
            <person name="Ferreira-Neto J.R.C."/>
            <person name="da Silva M.D."/>
            <person name="Binneck E."/>
            <person name="de Melo N.F."/>
            <person name="da Silva R.H."/>
            <person name="de Melo A.L.T.M."/>
            <person name="Pandolfi V."/>
            <person name="Bustamante F.O."/>
            <person name="Brasileiro-Vidal A.C."/>
            <person name="Benko-Iseppon A.M."/>
        </authorList>
    </citation>
    <scope>NUCLEOTIDE SEQUENCE [LARGE SCALE GENOMIC DNA]</scope>
    <source>
        <tissue evidence="2">Leaves</tissue>
    </source>
</reference>
<name>A0ABU6QQS3_9FABA</name>
<dbReference type="EMBL" id="JASCZI010001121">
    <property type="protein sequence ID" value="MED6114339.1"/>
    <property type="molecule type" value="Genomic_DNA"/>
</dbReference>